<evidence type="ECO:0000313" key="1">
    <source>
        <dbReference type="EMBL" id="TDP79312.1"/>
    </source>
</evidence>
<evidence type="ECO:0000313" key="2">
    <source>
        <dbReference type="Proteomes" id="UP000294593"/>
    </source>
</evidence>
<dbReference type="EMBL" id="SNXW01000016">
    <property type="protein sequence ID" value="TDP79312.1"/>
    <property type="molecule type" value="Genomic_DNA"/>
</dbReference>
<dbReference type="OrthoDB" id="9147412at2"/>
<organism evidence="1 2">
    <name type="scientific">Aquabacterium commune</name>
    <dbReference type="NCBI Taxonomy" id="70586"/>
    <lineage>
        <taxon>Bacteria</taxon>
        <taxon>Pseudomonadati</taxon>
        <taxon>Pseudomonadota</taxon>
        <taxon>Betaproteobacteria</taxon>
        <taxon>Burkholderiales</taxon>
        <taxon>Aquabacterium</taxon>
    </lineage>
</organism>
<dbReference type="RefSeq" id="WP_133611282.1">
    <property type="nucleotide sequence ID" value="NZ_SNXW01000016.1"/>
</dbReference>
<sequence length="334" mass="38627">MRTNAEAQFWRQIQDVDAEQPNDFFYRVDSLMGVRTIRRDTLLRPRRWDTGDRHPHVELLAADERRAPHQAIYRLSFWRTFKDGLQDWRTRASQHPMVLMRVPRGTVHRSLEGWTFAEDDHLVGRAELIWKVGGVEEDSNDFHVGGVLLEHVEVFDASTGRWEPWHASSATVADSKRMTASGWSPIAIDTRQGGAGMAYWHVVPEFAHRPANCRYWCLITLDENMPGTLGGENAALTRVMWHLLPGPLRELAHCLAGVMTVTPTRDRVWTEQLNVSWVQDKAPWPAFLRRTPEPRLFLERRIQLSQEDVARLIREAGLVSARPEYKRSIWNEPS</sequence>
<comment type="caution">
    <text evidence="1">The sequence shown here is derived from an EMBL/GenBank/DDBJ whole genome shotgun (WGS) entry which is preliminary data.</text>
</comment>
<reference evidence="1 2" key="1">
    <citation type="submission" date="2019-03" db="EMBL/GenBank/DDBJ databases">
        <title>Genomic Encyclopedia of Type Strains, Phase IV (KMG-IV): sequencing the most valuable type-strain genomes for metagenomic binning, comparative biology and taxonomic classification.</title>
        <authorList>
            <person name="Goeker M."/>
        </authorList>
    </citation>
    <scope>NUCLEOTIDE SEQUENCE [LARGE SCALE GENOMIC DNA]</scope>
    <source>
        <strain evidence="1 2">DSM 11901</strain>
    </source>
</reference>
<name>A0A4R6R0Y7_9BURK</name>
<gene>
    <name evidence="1" type="ORF">EV672_11620</name>
</gene>
<protein>
    <submittedName>
        <fullName evidence="1">Uncharacterized protein</fullName>
    </submittedName>
</protein>
<dbReference type="Proteomes" id="UP000294593">
    <property type="component" value="Unassembled WGS sequence"/>
</dbReference>
<keyword evidence="2" id="KW-1185">Reference proteome</keyword>
<proteinExistence type="predicted"/>
<accession>A0A4R6R0Y7</accession>
<dbReference type="AlphaFoldDB" id="A0A4R6R0Y7"/>